<name>A0AAD7TXH9_9APHY</name>
<accession>A0AAD7TXH9</accession>
<dbReference type="InterPro" id="IPR055754">
    <property type="entry name" value="DUF7330"/>
</dbReference>
<keyword evidence="4" id="KW-1185">Reference proteome</keyword>
<feature type="region of interest" description="Disordered" evidence="1">
    <location>
        <begin position="1"/>
        <end position="54"/>
    </location>
</feature>
<protein>
    <recommendedName>
        <fullName evidence="2">DUF7330 domain-containing protein</fullName>
    </recommendedName>
</protein>
<dbReference type="AlphaFoldDB" id="A0AAD7TXH9"/>
<evidence type="ECO:0000313" key="4">
    <source>
        <dbReference type="Proteomes" id="UP001215151"/>
    </source>
</evidence>
<proteinExistence type="predicted"/>
<organism evidence="3 4">
    <name type="scientific">Trametes cubensis</name>
    <dbReference type="NCBI Taxonomy" id="1111947"/>
    <lineage>
        <taxon>Eukaryota</taxon>
        <taxon>Fungi</taxon>
        <taxon>Dikarya</taxon>
        <taxon>Basidiomycota</taxon>
        <taxon>Agaricomycotina</taxon>
        <taxon>Agaricomycetes</taxon>
        <taxon>Polyporales</taxon>
        <taxon>Polyporaceae</taxon>
        <taxon>Trametes</taxon>
    </lineage>
</organism>
<dbReference type="Pfam" id="PF24016">
    <property type="entry name" value="DUF7330"/>
    <property type="match status" value="1"/>
</dbReference>
<evidence type="ECO:0000259" key="2">
    <source>
        <dbReference type="Pfam" id="PF24016"/>
    </source>
</evidence>
<feature type="domain" description="DUF7330" evidence="2">
    <location>
        <begin position="68"/>
        <end position="270"/>
    </location>
</feature>
<sequence>MLILLPGESEKAPTVPPKDSVAQPAPEELPPPPYSPPAPKAGPSSPGLPEPQRAFGSAFAPQAVQTVNHFELFSKHSPIAGTYLVDPLLPTPGFTAGGLRKLRKKGGRAWGKSACPNDIHASFRTRHAPINLDLAAVAESEGSSPSPASVKVPTCIVVSSRHGRINLNLFEIQPGRSIDLNVETRHGKIVLLLPPTYDGPLMFQTRYASSVTFLPEFAARTRTLRATDRETLVVCTAPSASGAPSMPTPSLETETGDRALVRTRHGRIIVGISGLDRIEDAAVNGNLFQKLGELFEVGGKLLGRYVEGHASALERKLTEKSAVLTRALDDMKAVAPDGRGASGNK</sequence>
<evidence type="ECO:0000256" key="1">
    <source>
        <dbReference type="SAM" id="MobiDB-lite"/>
    </source>
</evidence>
<gene>
    <name evidence="3" type="ORF">ONZ51_g4873</name>
</gene>
<feature type="compositionally biased region" description="Pro residues" evidence="1">
    <location>
        <begin position="27"/>
        <end position="40"/>
    </location>
</feature>
<dbReference type="EMBL" id="JAPEVG010000098">
    <property type="protein sequence ID" value="KAJ8483191.1"/>
    <property type="molecule type" value="Genomic_DNA"/>
</dbReference>
<reference evidence="3" key="1">
    <citation type="submission" date="2022-11" db="EMBL/GenBank/DDBJ databases">
        <title>Genome Sequence of Cubamyces cubensis.</title>
        <authorList>
            <person name="Buettner E."/>
        </authorList>
    </citation>
    <scope>NUCLEOTIDE SEQUENCE</scope>
    <source>
        <strain evidence="3">MPL-01</strain>
    </source>
</reference>
<evidence type="ECO:0000313" key="3">
    <source>
        <dbReference type="EMBL" id="KAJ8483191.1"/>
    </source>
</evidence>
<comment type="caution">
    <text evidence="3">The sequence shown here is derived from an EMBL/GenBank/DDBJ whole genome shotgun (WGS) entry which is preliminary data.</text>
</comment>
<dbReference type="Proteomes" id="UP001215151">
    <property type="component" value="Unassembled WGS sequence"/>
</dbReference>